<evidence type="ECO:0000313" key="2">
    <source>
        <dbReference type="Proteomes" id="UP001341840"/>
    </source>
</evidence>
<proteinExistence type="predicted"/>
<feature type="non-terminal residue" evidence="1">
    <location>
        <position position="1"/>
    </location>
</feature>
<name>A0ABU6QAQ4_9FABA</name>
<protein>
    <submittedName>
        <fullName evidence="1">Uncharacterized protein</fullName>
    </submittedName>
</protein>
<reference evidence="1 2" key="1">
    <citation type="journal article" date="2023" name="Plants (Basel)">
        <title>Bridging the Gap: Combining Genomics and Transcriptomics Approaches to Understand Stylosanthes scabra, an Orphan Legume from the Brazilian Caatinga.</title>
        <authorList>
            <person name="Ferreira-Neto J.R.C."/>
            <person name="da Silva M.D."/>
            <person name="Binneck E."/>
            <person name="de Melo N.F."/>
            <person name="da Silva R.H."/>
            <person name="de Melo A.L.T.M."/>
            <person name="Pandolfi V."/>
            <person name="Bustamante F.O."/>
            <person name="Brasileiro-Vidal A.C."/>
            <person name="Benko-Iseppon A.M."/>
        </authorList>
    </citation>
    <scope>NUCLEOTIDE SEQUENCE [LARGE SCALE GENOMIC DNA]</scope>
    <source>
        <tissue evidence="1">Leaves</tissue>
    </source>
</reference>
<gene>
    <name evidence="1" type="ORF">PIB30_029187</name>
</gene>
<dbReference type="EMBL" id="JASCZI010000118">
    <property type="protein sequence ID" value="MED6108961.1"/>
    <property type="molecule type" value="Genomic_DNA"/>
</dbReference>
<dbReference type="Proteomes" id="UP001341840">
    <property type="component" value="Unassembled WGS sequence"/>
</dbReference>
<organism evidence="1 2">
    <name type="scientific">Stylosanthes scabra</name>
    <dbReference type="NCBI Taxonomy" id="79078"/>
    <lineage>
        <taxon>Eukaryota</taxon>
        <taxon>Viridiplantae</taxon>
        <taxon>Streptophyta</taxon>
        <taxon>Embryophyta</taxon>
        <taxon>Tracheophyta</taxon>
        <taxon>Spermatophyta</taxon>
        <taxon>Magnoliopsida</taxon>
        <taxon>eudicotyledons</taxon>
        <taxon>Gunneridae</taxon>
        <taxon>Pentapetalae</taxon>
        <taxon>rosids</taxon>
        <taxon>fabids</taxon>
        <taxon>Fabales</taxon>
        <taxon>Fabaceae</taxon>
        <taxon>Papilionoideae</taxon>
        <taxon>50 kb inversion clade</taxon>
        <taxon>dalbergioids sensu lato</taxon>
        <taxon>Dalbergieae</taxon>
        <taxon>Pterocarpus clade</taxon>
        <taxon>Stylosanthes</taxon>
    </lineage>
</organism>
<comment type="caution">
    <text evidence="1">The sequence shown here is derived from an EMBL/GenBank/DDBJ whole genome shotgun (WGS) entry which is preliminary data.</text>
</comment>
<keyword evidence="2" id="KW-1185">Reference proteome</keyword>
<sequence length="112" mass="12124">GGKGMAKRSLWLGRAGTRLNGISPSMRLGGLFGALVKLSRFMLNVVGGVKLVNKCDMVVGVHVCVDVRKGRACLMGWWLNVMECELGRGLVTYKGHKPKREGGRVSKSHVCV</sequence>
<accession>A0ABU6QAQ4</accession>
<evidence type="ECO:0000313" key="1">
    <source>
        <dbReference type="EMBL" id="MED6108961.1"/>
    </source>
</evidence>